<dbReference type="EMBL" id="KY774314">
    <property type="protein sequence ID" value="ART31536.1"/>
    <property type="molecule type" value="Genomic_DNA"/>
</dbReference>
<reference evidence="1" key="1">
    <citation type="submission" date="2017-03" db="EMBL/GenBank/DDBJ databases">
        <title>The mitochondrial genome of the carnivorous plant Utricularia reniformis (Lentibulariaceae): structure, comparative analysis and evolutionary landmarks.</title>
        <authorList>
            <person name="Silva S.R."/>
            <person name="Alvarenga D.O."/>
            <person name="Michael T.P."/>
            <person name="Miranda V.F.O."/>
            <person name="Varani A.M."/>
        </authorList>
    </citation>
    <scope>NUCLEOTIDE SEQUENCE</scope>
</reference>
<protein>
    <submittedName>
        <fullName evidence="1">Uncharacterized protein</fullName>
    </submittedName>
</protein>
<proteinExistence type="predicted"/>
<name>A0A1Y0B265_9LAMI</name>
<organism evidence="1">
    <name type="scientific">Utricularia reniformis</name>
    <dbReference type="NCBI Taxonomy" id="192314"/>
    <lineage>
        <taxon>Eukaryota</taxon>
        <taxon>Viridiplantae</taxon>
        <taxon>Streptophyta</taxon>
        <taxon>Embryophyta</taxon>
        <taxon>Tracheophyta</taxon>
        <taxon>Spermatophyta</taxon>
        <taxon>Magnoliopsida</taxon>
        <taxon>eudicotyledons</taxon>
        <taxon>Gunneridae</taxon>
        <taxon>Pentapetalae</taxon>
        <taxon>asterids</taxon>
        <taxon>lamiids</taxon>
        <taxon>Lamiales</taxon>
        <taxon>Lentibulariaceae</taxon>
        <taxon>Utricularia</taxon>
    </lineage>
</organism>
<accession>A0A1Y0B265</accession>
<dbReference type="AlphaFoldDB" id="A0A1Y0B265"/>
<gene>
    <name evidence="1" type="ORF">AEK19_MT1338</name>
</gene>
<sequence length="55" mass="6435">MPGPYPTRRFLLGRRGCWCEGTDKEEPVNQAYYQFFEKLILPATDSVELVNSFTY</sequence>
<keyword evidence="1" id="KW-0496">Mitochondrion</keyword>
<geneLocation type="mitochondrion" evidence="1"/>
<evidence type="ECO:0000313" key="1">
    <source>
        <dbReference type="EMBL" id="ART31536.1"/>
    </source>
</evidence>